<dbReference type="EMBL" id="JABXWR010000001">
    <property type="protein sequence ID" value="NVO67863.1"/>
    <property type="molecule type" value="Genomic_DNA"/>
</dbReference>
<sequence>MIEILPESTGGVIGFLISGDVTDEDYMQVFMPAIDLAIERYGTVRVLVDIVDFKGEDFGAMADDLIQDIKVSSVEREAIVGGEEWEARLLSVQPAFFLFSSTDVRFFRPEHRQEAWRWIEEGMRASGPESR</sequence>
<gene>
    <name evidence="1" type="ORF">HWN36_11240</name>
</gene>
<dbReference type="AlphaFoldDB" id="A0A7K4HRE8"/>
<name>A0A7K4HRE8_9EURY</name>
<evidence type="ECO:0000313" key="2">
    <source>
        <dbReference type="Proteomes" id="UP000570823"/>
    </source>
</evidence>
<keyword evidence="2" id="KW-1185">Reference proteome</keyword>
<comment type="caution">
    <text evidence="1">The sequence shown here is derived from an EMBL/GenBank/DDBJ whole genome shotgun (WGS) entry which is preliminary data.</text>
</comment>
<proteinExistence type="predicted"/>
<dbReference type="Gene3D" id="3.40.50.10600">
    <property type="entry name" value="SpoIIaa-like domains"/>
    <property type="match status" value="1"/>
</dbReference>
<dbReference type="InterPro" id="IPR036513">
    <property type="entry name" value="STAS_dom_sf"/>
</dbReference>
<dbReference type="Pfam" id="PF11964">
    <property type="entry name" value="SpoIIAA-like"/>
    <property type="match status" value="1"/>
</dbReference>
<dbReference type="InterPro" id="IPR021866">
    <property type="entry name" value="SpoIIAA-like"/>
</dbReference>
<evidence type="ECO:0000313" key="1">
    <source>
        <dbReference type="EMBL" id="NVO67863.1"/>
    </source>
</evidence>
<protein>
    <submittedName>
        <fullName evidence="1">STAS/SEC14 domain-containing protein</fullName>
    </submittedName>
</protein>
<dbReference type="InterPro" id="IPR038396">
    <property type="entry name" value="SpoIIAA-like_sf"/>
</dbReference>
<reference evidence="1 2" key="1">
    <citation type="submission" date="2020-06" db="EMBL/GenBank/DDBJ databases">
        <title>Methanofollis fontis sp. nov., a methanogen isolated from marine sediments near a cold seep at Four-Way Closure Ridge offshore southwestern Taiwan.</title>
        <authorList>
            <person name="Chen S.-C."/>
            <person name="Teng N.-H."/>
            <person name="Lin Y.-S."/>
            <person name="Lai M.-C."/>
            <person name="Chen H.-H."/>
            <person name="Wang C.-C."/>
        </authorList>
    </citation>
    <scope>NUCLEOTIDE SEQUENCE [LARGE SCALE GENOMIC DNA]</scope>
    <source>
        <strain evidence="1 2">DSM 2702</strain>
    </source>
</reference>
<dbReference type="OrthoDB" id="104548at2157"/>
<organism evidence="1 2">
    <name type="scientific">Methanofollis tationis</name>
    <dbReference type="NCBI Taxonomy" id="81417"/>
    <lineage>
        <taxon>Archaea</taxon>
        <taxon>Methanobacteriati</taxon>
        <taxon>Methanobacteriota</taxon>
        <taxon>Stenosarchaea group</taxon>
        <taxon>Methanomicrobia</taxon>
        <taxon>Methanomicrobiales</taxon>
        <taxon>Methanomicrobiaceae</taxon>
        <taxon>Methanofollis</taxon>
    </lineage>
</organism>
<dbReference type="SUPFAM" id="SSF52091">
    <property type="entry name" value="SpoIIaa-like"/>
    <property type="match status" value="1"/>
</dbReference>
<dbReference type="RefSeq" id="WP_176789469.1">
    <property type="nucleotide sequence ID" value="NZ_JABXWR010000001.1"/>
</dbReference>
<dbReference type="Proteomes" id="UP000570823">
    <property type="component" value="Unassembled WGS sequence"/>
</dbReference>
<accession>A0A7K4HRE8</accession>